<feature type="transmembrane region" description="Helical" evidence="5">
    <location>
        <begin position="115"/>
        <end position="134"/>
    </location>
</feature>
<reference evidence="7 8" key="1">
    <citation type="submission" date="2021-02" db="EMBL/GenBank/DDBJ databases">
        <authorList>
            <person name="Vanwijnsberghe S."/>
        </authorList>
    </citation>
    <scope>NUCLEOTIDE SEQUENCE [LARGE SCALE GENOMIC DNA]</scope>
    <source>
        <strain evidence="7 8">R-69776</strain>
    </source>
</reference>
<keyword evidence="3 5" id="KW-1133">Transmembrane helix</keyword>
<dbReference type="PROSITE" id="PS50850">
    <property type="entry name" value="MFS"/>
    <property type="match status" value="1"/>
</dbReference>
<feature type="transmembrane region" description="Helical" evidence="5">
    <location>
        <begin position="346"/>
        <end position="369"/>
    </location>
</feature>
<feature type="transmembrane region" description="Helical" evidence="5">
    <location>
        <begin position="146"/>
        <end position="166"/>
    </location>
</feature>
<keyword evidence="2 5" id="KW-0812">Transmembrane</keyword>
<dbReference type="PANTHER" id="PTHR23508">
    <property type="entry name" value="CARBOXYLIC ACID TRANSPORTER PROTEIN HOMOLOG"/>
    <property type="match status" value="1"/>
</dbReference>
<feature type="transmembrane region" description="Helical" evidence="5">
    <location>
        <begin position="58"/>
        <end position="78"/>
    </location>
</feature>
<name>A0ABM8T3A9_9BURK</name>
<feature type="transmembrane region" description="Helical" evidence="5">
    <location>
        <begin position="24"/>
        <end position="46"/>
    </location>
</feature>
<organism evidence="7 8">
    <name type="scientific">Paraburkholderia nemoris</name>
    <dbReference type="NCBI Taxonomy" id="2793076"/>
    <lineage>
        <taxon>Bacteria</taxon>
        <taxon>Pseudomonadati</taxon>
        <taxon>Pseudomonadota</taxon>
        <taxon>Betaproteobacteria</taxon>
        <taxon>Burkholderiales</taxon>
        <taxon>Burkholderiaceae</taxon>
        <taxon>Paraburkholderia</taxon>
    </lineage>
</organism>
<dbReference type="PROSITE" id="PS00216">
    <property type="entry name" value="SUGAR_TRANSPORT_1"/>
    <property type="match status" value="1"/>
</dbReference>
<feature type="transmembrane region" description="Helical" evidence="5">
    <location>
        <begin position="412"/>
        <end position="433"/>
    </location>
</feature>
<accession>A0ABM8T3A9</accession>
<evidence type="ECO:0000256" key="2">
    <source>
        <dbReference type="ARBA" id="ARBA00022692"/>
    </source>
</evidence>
<keyword evidence="4 5" id="KW-0472">Membrane</keyword>
<evidence type="ECO:0000256" key="4">
    <source>
        <dbReference type="ARBA" id="ARBA00023136"/>
    </source>
</evidence>
<feature type="transmembrane region" description="Helical" evidence="5">
    <location>
        <begin position="321"/>
        <end position="340"/>
    </location>
</feature>
<sequence>MKPVTVDVQDFINKHPFSGYQWRILLLCFLVVAVDGLNTASMGFIAPALAAHWHVSRAALAPVMSAALFGLAIGALTAGPMADRYGRKTVIVVSVLTFGLSSLLAAQAGSLSMMVVVRFVAGLGLGAAMPNTSTMMTEYSPVSRRSLFGTLMLCGFTLGSASAGFLSSQLIPAFGWRSVLFAGGILPTVLGIVLIALLPESARFLVVQRAHAARIAAILQKIAPAENLDGVTFSVPETANAGRSSIRALFTPQNAGGTLLLWMTNFFGQVVVYLLTGWLPTLMRDTGIPIESAAMVTAMFMFGGTFGAVFMGWLMDRINRYLVLTLAYAAAVVFIVPIGSHPGSLVLLKVLVFAAGFAMGAQAALSVLASQFYETPCRATGVSWMLGIGRIGGIVGASIGGILLTMGWDFQLIFNSLAVPAALAAAAIGAMGIQAGKISARGNREASADAGPGRSARRQT</sequence>
<comment type="caution">
    <text evidence="7">The sequence shown here is derived from an EMBL/GenBank/DDBJ whole genome shotgun (WGS) entry which is preliminary data.</text>
</comment>
<proteinExistence type="predicted"/>
<feature type="transmembrane region" description="Helical" evidence="5">
    <location>
        <begin position="90"/>
        <end position="109"/>
    </location>
</feature>
<dbReference type="CDD" id="cd17365">
    <property type="entry name" value="MFS_PcaK_like"/>
    <property type="match status" value="1"/>
</dbReference>
<dbReference type="PANTHER" id="PTHR23508:SF10">
    <property type="entry name" value="CARBOXYLIC ACID TRANSPORTER PROTEIN HOMOLOG"/>
    <property type="match status" value="1"/>
</dbReference>
<feature type="transmembrane region" description="Helical" evidence="5">
    <location>
        <begin position="259"/>
        <end position="280"/>
    </location>
</feature>
<comment type="subcellular location">
    <subcellularLocation>
        <location evidence="1">Membrane</location>
        <topology evidence="1">Multi-pass membrane protein</topology>
    </subcellularLocation>
</comment>
<dbReference type="Proteomes" id="UP000673821">
    <property type="component" value="Unassembled WGS sequence"/>
</dbReference>
<feature type="transmembrane region" description="Helical" evidence="5">
    <location>
        <begin position="292"/>
        <end position="314"/>
    </location>
</feature>
<dbReference type="EMBL" id="CAJNBH010000040">
    <property type="protein sequence ID" value="CAE6854646.1"/>
    <property type="molecule type" value="Genomic_DNA"/>
</dbReference>
<feature type="domain" description="Major facilitator superfamily (MFS) profile" evidence="6">
    <location>
        <begin position="24"/>
        <end position="436"/>
    </location>
</feature>
<evidence type="ECO:0000259" key="6">
    <source>
        <dbReference type="PROSITE" id="PS50850"/>
    </source>
</evidence>
<evidence type="ECO:0000256" key="3">
    <source>
        <dbReference type="ARBA" id="ARBA00022989"/>
    </source>
</evidence>
<dbReference type="SUPFAM" id="SSF103473">
    <property type="entry name" value="MFS general substrate transporter"/>
    <property type="match status" value="1"/>
</dbReference>
<gene>
    <name evidence="7" type="primary">pcaK_9</name>
    <name evidence="7" type="ORF">R69776_07675</name>
</gene>
<dbReference type="Pfam" id="PF07690">
    <property type="entry name" value="MFS_1"/>
    <property type="match status" value="1"/>
</dbReference>
<feature type="transmembrane region" description="Helical" evidence="5">
    <location>
        <begin position="381"/>
        <end position="406"/>
    </location>
</feature>
<dbReference type="InterPro" id="IPR011701">
    <property type="entry name" value="MFS"/>
</dbReference>
<feature type="transmembrane region" description="Helical" evidence="5">
    <location>
        <begin position="178"/>
        <end position="199"/>
    </location>
</feature>
<dbReference type="InterPro" id="IPR036259">
    <property type="entry name" value="MFS_trans_sf"/>
</dbReference>
<dbReference type="Gene3D" id="1.20.1250.20">
    <property type="entry name" value="MFS general substrate transporter like domains"/>
    <property type="match status" value="1"/>
</dbReference>
<dbReference type="InterPro" id="IPR020846">
    <property type="entry name" value="MFS_dom"/>
</dbReference>
<protein>
    <submittedName>
        <fullName evidence="7">4-hydroxybenzoate transporter PcaK</fullName>
    </submittedName>
</protein>
<evidence type="ECO:0000313" key="8">
    <source>
        <dbReference type="Proteomes" id="UP000673821"/>
    </source>
</evidence>
<dbReference type="InterPro" id="IPR005829">
    <property type="entry name" value="Sugar_transporter_CS"/>
</dbReference>
<evidence type="ECO:0000313" key="7">
    <source>
        <dbReference type="EMBL" id="CAE6854646.1"/>
    </source>
</evidence>
<keyword evidence="8" id="KW-1185">Reference proteome</keyword>
<evidence type="ECO:0000256" key="1">
    <source>
        <dbReference type="ARBA" id="ARBA00004141"/>
    </source>
</evidence>
<evidence type="ECO:0000256" key="5">
    <source>
        <dbReference type="SAM" id="Phobius"/>
    </source>
</evidence>
<dbReference type="RefSeq" id="WP_200575179.1">
    <property type="nucleotide sequence ID" value="NZ_CAJNAW010000039.1"/>
</dbReference>